<evidence type="ECO:0000256" key="1">
    <source>
        <dbReference type="ARBA" id="ARBA00004606"/>
    </source>
</evidence>
<dbReference type="GO" id="GO:0016020">
    <property type="term" value="C:membrane"/>
    <property type="evidence" value="ECO:0007669"/>
    <property type="project" value="UniProtKB-SubCell"/>
</dbReference>
<feature type="non-terminal residue" evidence="10">
    <location>
        <position position="1"/>
    </location>
</feature>
<comment type="similarity">
    <text evidence="2">Belongs to the MNN1/MNT family.</text>
</comment>
<evidence type="ECO:0000256" key="7">
    <source>
        <dbReference type="ARBA" id="ARBA00022989"/>
    </source>
</evidence>
<dbReference type="GO" id="GO:0005794">
    <property type="term" value="C:Golgi apparatus"/>
    <property type="evidence" value="ECO:0007669"/>
    <property type="project" value="TreeGrafter"/>
</dbReference>
<evidence type="ECO:0000256" key="2">
    <source>
        <dbReference type="ARBA" id="ARBA00009105"/>
    </source>
</evidence>
<comment type="subcellular location">
    <subcellularLocation>
        <location evidence="1">Membrane</location>
        <topology evidence="1">Single-pass type II membrane protein</topology>
    </subcellularLocation>
</comment>
<evidence type="ECO:0000313" key="11">
    <source>
        <dbReference type="Proteomes" id="UP001211065"/>
    </source>
</evidence>
<evidence type="ECO:0000256" key="8">
    <source>
        <dbReference type="ARBA" id="ARBA00023136"/>
    </source>
</evidence>
<keyword evidence="11" id="KW-1185">Reference proteome</keyword>
<accession>A0AAD5XRV2</accession>
<feature type="non-terminal residue" evidence="10">
    <location>
        <position position="345"/>
    </location>
</feature>
<evidence type="ECO:0000256" key="5">
    <source>
        <dbReference type="ARBA" id="ARBA00022692"/>
    </source>
</evidence>
<name>A0AAD5XRV2_9FUNG</name>
<dbReference type="GO" id="GO:0006493">
    <property type="term" value="P:protein O-linked glycosylation"/>
    <property type="evidence" value="ECO:0007669"/>
    <property type="project" value="TreeGrafter"/>
</dbReference>
<dbReference type="GO" id="GO:0000033">
    <property type="term" value="F:alpha-1,3-mannosyltransferase activity"/>
    <property type="evidence" value="ECO:0007669"/>
    <property type="project" value="TreeGrafter"/>
</dbReference>
<dbReference type="SUPFAM" id="SSF53448">
    <property type="entry name" value="Nucleotide-diphospho-sugar transferases"/>
    <property type="match status" value="1"/>
</dbReference>
<protein>
    <submittedName>
        <fullName evidence="10">Uncharacterized protein</fullName>
    </submittedName>
</protein>
<keyword evidence="9" id="KW-0325">Glycoprotein</keyword>
<dbReference type="InterPro" id="IPR029044">
    <property type="entry name" value="Nucleotide-diphossugar_trans"/>
</dbReference>
<dbReference type="PANTHER" id="PTHR31392">
    <property type="entry name" value="ALPHA-1,3-MANNOSYLTRANSFERASE MNN1-RELATED"/>
    <property type="match status" value="1"/>
</dbReference>
<gene>
    <name evidence="10" type="ORF">HK099_002826</name>
</gene>
<dbReference type="InterPro" id="IPR022751">
    <property type="entry name" value="Alpha_mannosyltransferase"/>
</dbReference>
<proteinExistence type="inferred from homology"/>
<dbReference type="AlphaFoldDB" id="A0AAD5XRV2"/>
<keyword evidence="6" id="KW-0735">Signal-anchor</keyword>
<keyword evidence="5" id="KW-0812">Transmembrane</keyword>
<keyword evidence="3" id="KW-0328">Glycosyltransferase</keyword>
<keyword evidence="7" id="KW-1133">Transmembrane helix</keyword>
<keyword evidence="4" id="KW-0808">Transferase</keyword>
<organism evidence="10 11">
    <name type="scientific">Clydaea vesicula</name>
    <dbReference type="NCBI Taxonomy" id="447962"/>
    <lineage>
        <taxon>Eukaryota</taxon>
        <taxon>Fungi</taxon>
        <taxon>Fungi incertae sedis</taxon>
        <taxon>Chytridiomycota</taxon>
        <taxon>Chytridiomycota incertae sedis</taxon>
        <taxon>Chytridiomycetes</taxon>
        <taxon>Lobulomycetales</taxon>
        <taxon>Lobulomycetaceae</taxon>
        <taxon>Clydaea</taxon>
    </lineage>
</organism>
<evidence type="ECO:0000256" key="4">
    <source>
        <dbReference type="ARBA" id="ARBA00022679"/>
    </source>
</evidence>
<dbReference type="EMBL" id="JADGJW010001975">
    <property type="protein sequence ID" value="KAJ3200077.1"/>
    <property type="molecule type" value="Genomic_DNA"/>
</dbReference>
<dbReference type="PANTHER" id="PTHR31392:SF1">
    <property type="entry name" value="ALPHA-1,3-MANNOSYLTRANSFERASE MNN1-RELATED"/>
    <property type="match status" value="1"/>
</dbReference>
<dbReference type="Pfam" id="PF11051">
    <property type="entry name" value="Mannosyl_trans3"/>
    <property type="match status" value="1"/>
</dbReference>
<evidence type="ECO:0000256" key="9">
    <source>
        <dbReference type="ARBA" id="ARBA00023180"/>
    </source>
</evidence>
<dbReference type="Proteomes" id="UP001211065">
    <property type="component" value="Unassembled WGS sequence"/>
</dbReference>
<evidence type="ECO:0000256" key="3">
    <source>
        <dbReference type="ARBA" id="ARBA00022676"/>
    </source>
</evidence>
<keyword evidence="8" id="KW-0472">Membrane</keyword>
<evidence type="ECO:0000256" key="6">
    <source>
        <dbReference type="ARBA" id="ARBA00022968"/>
    </source>
</evidence>
<sequence length="345" mass="40251">LDSDPKDFTLLGEHLRMYKKYYNGMKIPHKDPNSFKLISKVYSNLENKLFPWLKSSSYQTVFELENSIKDEQGIVMCVGDKYATMTFATIKIIREVFKSNLPFELFYFGESDLTIENRAKFSAMDGVVVKDLKSYINDDELQLSGIHYTNEGAYFFHDRTWPEITLSRMMVKFLKTVLPENIPKLVSDLHLMQLTTFHEMESGVVLMDKSRHLIGLLAACSLISKKERKPFNYDHYGDKELFWIGLAVVRENFTFSKYESTGVLGVSTYHRGLYTMCNLQILHLDEEDNPLWFNGGLFENKKVEQKFGLNNRLAELTEYLVEPGYWEKEGFCLVKEEEPIKFNDQ</sequence>
<reference evidence="10" key="1">
    <citation type="submission" date="2020-05" db="EMBL/GenBank/DDBJ databases">
        <title>Phylogenomic resolution of chytrid fungi.</title>
        <authorList>
            <person name="Stajich J.E."/>
            <person name="Amses K."/>
            <person name="Simmons R."/>
            <person name="Seto K."/>
            <person name="Myers J."/>
            <person name="Bonds A."/>
            <person name="Quandt C.A."/>
            <person name="Barry K."/>
            <person name="Liu P."/>
            <person name="Grigoriev I."/>
            <person name="Longcore J.E."/>
            <person name="James T.Y."/>
        </authorList>
    </citation>
    <scope>NUCLEOTIDE SEQUENCE</scope>
    <source>
        <strain evidence="10">JEL0476</strain>
    </source>
</reference>
<comment type="caution">
    <text evidence="10">The sequence shown here is derived from an EMBL/GenBank/DDBJ whole genome shotgun (WGS) entry which is preliminary data.</text>
</comment>
<evidence type="ECO:0000313" key="10">
    <source>
        <dbReference type="EMBL" id="KAJ3200077.1"/>
    </source>
</evidence>